<dbReference type="EMBL" id="BQNB010015864">
    <property type="protein sequence ID" value="GJT45020.1"/>
    <property type="molecule type" value="Genomic_DNA"/>
</dbReference>
<name>A0ABQ5E0Q2_9ASTR</name>
<reference evidence="2" key="2">
    <citation type="submission" date="2022-01" db="EMBL/GenBank/DDBJ databases">
        <authorList>
            <person name="Yamashiro T."/>
            <person name="Shiraishi A."/>
            <person name="Satake H."/>
            <person name="Nakayama K."/>
        </authorList>
    </citation>
    <scope>NUCLEOTIDE SEQUENCE</scope>
</reference>
<evidence type="ECO:0000256" key="1">
    <source>
        <dbReference type="SAM" id="MobiDB-lite"/>
    </source>
</evidence>
<comment type="caution">
    <text evidence="2">The sequence shown here is derived from an EMBL/GenBank/DDBJ whole genome shotgun (WGS) entry which is preliminary data.</text>
</comment>
<dbReference type="Proteomes" id="UP001151760">
    <property type="component" value="Unassembled WGS sequence"/>
</dbReference>
<sequence>MVKKVDDMTINKYMKYEERMKRQYSRSSGSYFPTCSSHNTTIECPSTANFNAIQSNIKFNYDSKDMELDEEAGYTTNEESITSKHEALDPTHANDARSLDEELSSEEDLDEWLKGELEKHMSKQDEKNKEDALVAIIKPIRDECRAVH</sequence>
<keyword evidence="3" id="KW-1185">Reference proteome</keyword>
<protein>
    <submittedName>
        <fullName evidence="2">Uncharacterized protein</fullName>
    </submittedName>
</protein>
<gene>
    <name evidence="2" type="ORF">Tco_0953735</name>
</gene>
<feature type="region of interest" description="Disordered" evidence="1">
    <location>
        <begin position="71"/>
        <end position="108"/>
    </location>
</feature>
<evidence type="ECO:0000313" key="2">
    <source>
        <dbReference type="EMBL" id="GJT45020.1"/>
    </source>
</evidence>
<feature type="compositionally biased region" description="Basic and acidic residues" evidence="1">
    <location>
        <begin position="81"/>
        <end position="100"/>
    </location>
</feature>
<evidence type="ECO:0000313" key="3">
    <source>
        <dbReference type="Proteomes" id="UP001151760"/>
    </source>
</evidence>
<organism evidence="2 3">
    <name type="scientific">Tanacetum coccineum</name>
    <dbReference type="NCBI Taxonomy" id="301880"/>
    <lineage>
        <taxon>Eukaryota</taxon>
        <taxon>Viridiplantae</taxon>
        <taxon>Streptophyta</taxon>
        <taxon>Embryophyta</taxon>
        <taxon>Tracheophyta</taxon>
        <taxon>Spermatophyta</taxon>
        <taxon>Magnoliopsida</taxon>
        <taxon>eudicotyledons</taxon>
        <taxon>Gunneridae</taxon>
        <taxon>Pentapetalae</taxon>
        <taxon>asterids</taxon>
        <taxon>campanulids</taxon>
        <taxon>Asterales</taxon>
        <taxon>Asteraceae</taxon>
        <taxon>Asteroideae</taxon>
        <taxon>Anthemideae</taxon>
        <taxon>Anthemidinae</taxon>
        <taxon>Tanacetum</taxon>
    </lineage>
</organism>
<reference evidence="2" key="1">
    <citation type="journal article" date="2022" name="Int. J. Mol. Sci.">
        <title>Draft Genome of Tanacetum Coccineum: Genomic Comparison of Closely Related Tanacetum-Family Plants.</title>
        <authorList>
            <person name="Yamashiro T."/>
            <person name="Shiraishi A."/>
            <person name="Nakayama K."/>
            <person name="Satake H."/>
        </authorList>
    </citation>
    <scope>NUCLEOTIDE SEQUENCE</scope>
</reference>
<accession>A0ABQ5E0Q2</accession>
<proteinExistence type="predicted"/>